<evidence type="ECO:0000313" key="4">
    <source>
        <dbReference type="EMBL" id="VEI13297.1"/>
    </source>
</evidence>
<reference evidence="4 5" key="1">
    <citation type="submission" date="2018-12" db="EMBL/GenBank/DDBJ databases">
        <authorList>
            <consortium name="Pathogen Informatics"/>
        </authorList>
    </citation>
    <scope>NUCLEOTIDE SEQUENCE [LARGE SCALE GENOMIC DNA]</scope>
    <source>
        <strain evidence="4 5">NCTC13354</strain>
    </source>
</reference>
<dbReference type="SMART" id="SM00563">
    <property type="entry name" value="PlsC"/>
    <property type="match status" value="1"/>
</dbReference>
<dbReference type="EMBL" id="LR134476">
    <property type="protein sequence ID" value="VEI13297.1"/>
    <property type="molecule type" value="Genomic_DNA"/>
</dbReference>
<proteinExistence type="predicted"/>
<dbReference type="SUPFAM" id="SSF69593">
    <property type="entry name" value="Glycerol-3-phosphate (1)-acyltransferase"/>
    <property type="match status" value="1"/>
</dbReference>
<dbReference type="PANTHER" id="PTHR10434">
    <property type="entry name" value="1-ACYL-SN-GLYCEROL-3-PHOSPHATE ACYLTRANSFERASE"/>
    <property type="match status" value="1"/>
</dbReference>
<dbReference type="GO" id="GO:0003841">
    <property type="term" value="F:1-acylglycerol-3-phosphate O-acyltransferase activity"/>
    <property type="evidence" value="ECO:0007669"/>
    <property type="project" value="TreeGrafter"/>
</dbReference>
<protein>
    <submittedName>
        <fullName evidence="4">1-acylglycerol-3-phosphate O-acyltransferases</fullName>
    </submittedName>
</protein>
<dbReference type="KEGG" id="tbw:NCTC13354_01009"/>
<dbReference type="AlphaFoldDB" id="A0A3S4Z5B6"/>
<organism evidence="4 5">
    <name type="scientific">Trueperella bialowiezensis</name>
    <dbReference type="NCBI Taxonomy" id="312285"/>
    <lineage>
        <taxon>Bacteria</taxon>
        <taxon>Bacillati</taxon>
        <taxon>Actinomycetota</taxon>
        <taxon>Actinomycetes</taxon>
        <taxon>Actinomycetales</taxon>
        <taxon>Actinomycetaceae</taxon>
        <taxon>Trueperella</taxon>
    </lineage>
</organism>
<dbReference type="InterPro" id="IPR002123">
    <property type="entry name" value="Plipid/glycerol_acylTrfase"/>
</dbReference>
<dbReference type="RefSeq" id="WP_126416428.1">
    <property type="nucleotide sequence ID" value="NZ_LR134476.1"/>
</dbReference>
<evidence type="ECO:0000259" key="3">
    <source>
        <dbReference type="SMART" id="SM00563"/>
    </source>
</evidence>
<keyword evidence="2 4" id="KW-0012">Acyltransferase</keyword>
<feature type="domain" description="Phospholipid/glycerol acyltransferase" evidence="3">
    <location>
        <begin position="29"/>
        <end position="141"/>
    </location>
</feature>
<dbReference type="OrthoDB" id="9796839at2"/>
<keyword evidence="1 4" id="KW-0808">Transferase</keyword>
<keyword evidence="5" id="KW-1185">Reference proteome</keyword>
<evidence type="ECO:0000256" key="1">
    <source>
        <dbReference type="ARBA" id="ARBA00022679"/>
    </source>
</evidence>
<dbReference type="Proteomes" id="UP000269542">
    <property type="component" value="Chromosome"/>
</dbReference>
<dbReference type="GO" id="GO:0006654">
    <property type="term" value="P:phosphatidic acid biosynthetic process"/>
    <property type="evidence" value="ECO:0007669"/>
    <property type="project" value="TreeGrafter"/>
</dbReference>
<accession>A0A3S4Z5B6</accession>
<gene>
    <name evidence="4" type="ORF">NCTC13354_01009</name>
</gene>
<evidence type="ECO:0000313" key="5">
    <source>
        <dbReference type="Proteomes" id="UP000269542"/>
    </source>
</evidence>
<dbReference type="Pfam" id="PF01553">
    <property type="entry name" value="Acyltransferase"/>
    <property type="match status" value="1"/>
</dbReference>
<name>A0A3S4Z5B6_9ACTO</name>
<sequence>MKIKRFISRTYQRFSKWTFEPGPLPDKGIIIGAFHTSYWDGFFMVMALWDLGIPFKFLVKDSLGKGPLGPIIRWLGGISVDRPRNTGMVEGIVSQMADLDQVQLVIAPEGTRKKKDYWKSGFWHIANQSGLPVTLAYIDSNRMVYGWRESIHVSGDMAADMEKIREVYKDAAGFNPENGTPPRLRGEDA</sequence>
<dbReference type="PANTHER" id="PTHR10434:SF9">
    <property type="entry name" value="PHOSPHOLIPID_GLYCEROL ACYLTRANSFERASE DOMAIN-CONTAINING PROTEIN"/>
    <property type="match status" value="1"/>
</dbReference>
<evidence type="ECO:0000256" key="2">
    <source>
        <dbReference type="ARBA" id="ARBA00023315"/>
    </source>
</evidence>